<dbReference type="PANTHER" id="PTHR33568:SF3">
    <property type="entry name" value="DNA-DIRECTED DNA POLYMERASE"/>
    <property type="match status" value="1"/>
</dbReference>
<proteinExistence type="inferred from homology"/>
<dbReference type="InterPro" id="IPR017964">
    <property type="entry name" value="DNA-dir_DNA_pol_B_CS"/>
</dbReference>
<keyword evidence="5" id="KW-0548">Nucleotidyltransferase</keyword>
<evidence type="ECO:0000313" key="11">
    <source>
        <dbReference type="EMBL" id="QPF23613.1"/>
    </source>
</evidence>
<dbReference type="EMBL" id="MT479165">
    <property type="protein sequence ID" value="QPF23613.1"/>
    <property type="molecule type" value="Genomic_DNA"/>
</dbReference>
<evidence type="ECO:0000256" key="5">
    <source>
        <dbReference type="ARBA" id="ARBA00022695"/>
    </source>
</evidence>
<comment type="catalytic activity">
    <reaction evidence="9">
        <text>DNA(n) + a 2'-deoxyribonucleoside 5'-triphosphate = DNA(n+1) + diphosphate</text>
        <dbReference type="Rhea" id="RHEA:22508"/>
        <dbReference type="Rhea" id="RHEA-COMP:17339"/>
        <dbReference type="Rhea" id="RHEA-COMP:17340"/>
        <dbReference type="ChEBI" id="CHEBI:33019"/>
        <dbReference type="ChEBI" id="CHEBI:61560"/>
        <dbReference type="ChEBI" id="CHEBI:173112"/>
        <dbReference type="EC" id="2.7.7.7"/>
    </reaction>
</comment>
<accession>A0A7S8WUZ5</accession>
<dbReference type="SUPFAM" id="SSF56672">
    <property type="entry name" value="DNA/RNA polymerases"/>
    <property type="match status" value="1"/>
</dbReference>
<dbReference type="InterPro" id="IPR004868">
    <property type="entry name" value="DNA-dir_DNA_pol_B_mt/vir"/>
</dbReference>
<evidence type="ECO:0000256" key="4">
    <source>
        <dbReference type="ARBA" id="ARBA00022679"/>
    </source>
</evidence>
<dbReference type="PIRSF" id="PIRSF006517">
    <property type="entry name" value="DPol_mt_plasmid"/>
    <property type="match status" value="1"/>
</dbReference>
<evidence type="ECO:0000256" key="1">
    <source>
        <dbReference type="ARBA" id="ARBA00005755"/>
    </source>
</evidence>
<comment type="similarity">
    <text evidence="1">Belongs to the DNA polymerase type-B family.</text>
</comment>
<evidence type="ECO:0000256" key="9">
    <source>
        <dbReference type="ARBA" id="ARBA00049244"/>
    </source>
</evidence>
<dbReference type="GO" id="GO:0005739">
    <property type="term" value="C:mitochondrion"/>
    <property type="evidence" value="ECO:0007669"/>
    <property type="project" value="InterPro"/>
</dbReference>
<geneLocation type="mitochondrion" evidence="11"/>
<evidence type="ECO:0000259" key="10">
    <source>
        <dbReference type="Pfam" id="PF03175"/>
    </source>
</evidence>
<dbReference type="GO" id="GO:0000166">
    <property type="term" value="F:nucleotide binding"/>
    <property type="evidence" value="ECO:0007669"/>
    <property type="project" value="InterPro"/>
</dbReference>
<dbReference type="InterPro" id="IPR023211">
    <property type="entry name" value="DNA_pol_palm_dom_sf"/>
</dbReference>
<feature type="domain" description="DNA-directed DNA polymerase family B mitochondria/virus" evidence="10">
    <location>
        <begin position="342"/>
        <end position="767"/>
    </location>
</feature>
<evidence type="ECO:0000256" key="3">
    <source>
        <dbReference type="ARBA" id="ARBA00014385"/>
    </source>
</evidence>
<keyword evidence="11" id="KW-0496">Mitochondrion</keyword>
<evidence type="ECO:0000256" key="7">
    <source>
        <dbReference type="ARBA" id="ARBA00022932"/>
    </source>
</evidence>
<dbReference type="InterPro" id="IPR043502">
    <property type="entry name" value="DNA/RNA_pol_sf"/>
</dbReference>
<dbReference type="Gene3D" id="3.30.420.10">
    <property type="entry name" value="Ribonuclease H-like superfamily/Ribonuclease H"/>
    <property type="match status" value="1"/>
</dbReference>
<dbReference type="InterPro" id="IPR012337">
    <property type="entry name" value="RNaseH-like_sf"/>
</dbReference>
<dbReference type="InterPro" id="IPR036397">
    <property type="entry name" value="RNaseH_sf"/>
</dbReference>
<dbReference type="RefSeq" id="YP_010044372.1">
    <property type="nucleotide sequence ID" value="NC_054271.1"/>
</dbReference>
<dbReference type="AlphaFoldDB" id="A0A7S8WUZ5"/>
<dbReference type="PROSITE" id="PS00116">
    <property type="entry name" value="DNA_POLYMERASE_B"/>
    <property type="match status" value="1"/>
</dbReference>
<dbReference type="PANTHER" id="PTHR33568">
    <property type="entry name" value="DNA POLYMERASE"/>
    <property type="match status" value="1"/>
</dbReference>
<dbReference type="Pfam" id="PF03175">
    <property type="entry name" value="DNA_pol_B_2"/>
    <property type="match status" value="1"/>
</dbReference>
<reference evidence="11" key="1">
    <citation type="journal article" name="Sci. Rep.">
        <title>Comparative mitochondrial genome analysis reveals intron dynamics and gene rearrangements in two Trametes species.</title>
        <authorList>
            <person name="Chen C."/>
            <person name="Li Q."/>
            <person name="Fu R."/>
            <person name="Wang J."/>
            <person name="Deng G."/>
            <person name="Chen X."/>
            <person name="Lu D."/>
        </authorList>
    </citation>
    <scope>NUCLEOTIDE SEQUENCE</scope>
</reference>
<evidence type="ECO:0000256" key="6">
    <source>
        <dbReference type="ARBA" id="ARBA00022705"/>
    </source>
</evidence>
<name>A0A7S8WUZ5_TRAVE</name>
<keyword evidence="6" id="KW-0235">DNA replication</keyword>
<dbReference type="SUPFAM" id="SSF53098">
    <property type="entry name" value="Ribonuclease H-like"/>
    <property type="match status" value="1"/>
</dbReference>
<dbReference type="Gene3D" id="3.90.1600.10">
    <property type="entry name" value="Palm domain of DNA polymerase"/>
    <property type="match status" value="2"/>
</dbReference>
<evidence type="ECO:0000256" key="8">
    <source>
        <dbReference type="ARBA" id="ARBA00023125"/>
    </source>
</evidence>
<dbReference type="GO" id="GO:0003887">
    <property type="term" value="F:DNA-directed DNA polymerase activity"/>
    <property type="evidence" value="ECO:0007669"/>
    <property type="project" value="UniProtKB-KW"/>
</dbReference>
<keyword evidence="8" id="KW-0238">DNA-binding</keyword>
<dbReference type="EC" id="2.7.7.7" evidence="2"/>
<keyword evidence="4" id="KW-0808">Transferase</keyword>
<protein>
    <recommendedName>
        <fullName evidence="3">Probable DNA polymerase</fullName>
        <ecNumber evidence="2">2.7.7.7</ecNumber>
    </recommendedName>
</protein>
<organism evidence="11">
    <name type="scientific">Trametes versicolor</name>
    <name type="common">White-rot fungus</name>
    <name type="synonym">Coriolus versicolor</name>
    <dbReference type="NCBI Taxonomy" id="5325"/>
    <lineage>
        <taxon>Eukaryota</taxon>
        <taxon>Fungi</taxon>
        <taxon>Dikarya</taxon>
        <taxon>Basidiomycota</taxon>
        <taxon>Agaricomycotina</taxon>
        <taxon>Agaricomycetes</taxon>
        <taxon>Polyporales</taxon>
        <taxon>Polyporaceae</taxon>
        <taxon>Trametes</taxon>
    </lineage>
</organism>
<dbReference type="InterPro" id="IPR015833">
    <property type="entry name" value="DNA-dir_DNA_pol_B_mt_lin_plsmd"/>
</dbReference>
<dbReference type="GeneID" id="63652964"/>
<dbReference type="GO" id="GO:0006260">
    <property type="term" value="P:DNA replication"/>
    <property type="evidence" value="ECO:0007669"/>
    <property type="project" value="UniProtKB-KW"/>
</dbReference>
<dbReference type="GO" id="GO:0003677">
    <property type="term" value="F:DNA binding"/>
    <property type="evidence" value="ECO:0007669"/>
    <property type="project" value="UniProtKB-KW"/>
</dbReference>
<gene>
    <name evidence="11" type="primary">orf955</name>
</gene>
<keyword evidence="7" id="KW-0239">DNA-directed DNA polymerase</keyword>
<sequence length="954" mass="111825">MINNKKIEIKYIHIAYEDFSLENFINIIMNNFKLNTTYSILLKISSNNNLLFKMCGPQIGIVIKNEHDLDFYSKLYNLILTRIEITVDNYNYFDTVEGLEILYSVINPQKELTLKNIDKYSLKQQMINQGEVRKIFNQNLLPLTIDTSYYGFNILSEERQNLIKLINSNVILTNNEKDFIINDSDLIFKNTSPNKKKDFIIVSKKLDDNNFLRYIFDLNTGIYINKIKDTVYNNIDNNKILFDRNIGNITLTIEDQKLIKYKVVNKLHPIKAVKNSITDRNINIGTFDLETFIDMNGLAKVYALGYFSSIDDSPKLYYLTDDPNLDSSKLLLKCIDDMLVNKYNNFIFYVHNLGHYDIVFMYNIILKTNLEKGFDYYILNTTMRDKTIIKLEIKIKVYSNTKENKHRYIKISFVDSLNLLNLSLDKLTREFNIDIRKGNFPHRFVNRNTLNYIGYKPDYHFYDNLNINDYNNIPNNNWNLKSECLNYLHKDIIGLYEVINEFSRLIYIYFNELSTNALTITRLALNIFKNKYYKNPCIPSINKLYLFNFIKEGYFGGITDVYKPYGQNLIYLDVNSLYPYAALNPMPGTDCYFIESFEDKGLDLDNLFGFFYARVKTNNLYIGLLPIHKDNRLICPNGVFYGVWSSEELKFAKSKGYEITVFKGYQFNKVNNIFDDYVNDLFDKKKNSTGFLRLIYKSLLNNFLGRFGLNIIKPITQTVNKEKRDFICSTRIVHTHTILNDDKFLITYSPIISKEICMEHGLDFIKVLEKESKKNIENNLDLFKDVSIATAAFVTSYARIFINKCKLEILENGGSIFYSDTDSIVLNKDALNPNWIGDNIGQFKLEYDIKEAYFISNKTYCLILNNGETIIKTKGIINNSLTVEHFKSMYWYNSNVTATKFHTITNYQNASVLIKKKDVVLNYDSFTKREKIYNNEGIWIDTKPLNYNDTNTKY</sequence>
<evidence type="ECO:0000256" key="2">
    <source>
        <dbReference type="ARBA" id="ARBA00012417"/>
    </source>
</evidence>